<protein>
    <submittedName>
        <fullName evidence="1">Uncharacterized protein</fullName>
    </submittedName>
</protein>
<evidence type="ECO:0000313" key="2">
    <source>
        <dbReference type="Proteomes" id="UP000785679"/>
    </source>
</evidence>
<proteinExistence type="predicted"/>
<keyword evidence="2" id="KW-1185">Reference proteome</keyword>
<reference evidence="1" key="1">
    <citation type="submission" date="2019-06" db="EMBL/GenBank/DDBJ databases">
        <authorList>
            <person name="Zheng W."/>
        </authorList>
    </citation>
    <scope>NUCLEOTIDE SEQUENCE</scope>
    <source>
        <strain evidence="1">QDHG01</strain>
    </source>
</reference>
<gene>
    <name evidence="1" type="ORF">FGO68_gene11838</name>
</gene>
<name>A0A8J8STK7_HALGN</name>
<comment type="caution">
    <text evidence="1">The sequence shown here is derived from an EMBL/GenBank/DDBJ whole genome shotgun (WGS) entry which is preliminary data.</text>
</comment>
<sequence>METDTKGSQGAPFSNTSARFHCGANCRTLGLSRLNHLIKAEKSWKTLTLIYHDNTVHWKQPCDSLQQYQRQVCVPQTNREGNPQSAGQRP</sequence>
<evidence type="ECO:0000313" key="1">
    <source>
        <dbReference type="EMBL" id="TNV67735.1"/>
    </source>
</evidence>
<accession>A0A8J8STK7</accession>
<dbReference type="EMBL" id="RRYP01037282">
    <property type="protein sequence ID" value="TNV67735.1"/>
    <property type="molecule type" value="Genomic_DNA"/>
</dbReference>
<dbReference type="Proteomes" id="UP000785679">
    <property type="component" value="Unassembled WGS sequence"/>
</dbReference>
<organism evidence="1 2">
    <name type="scientific">Halteria grandinella</name>
    <dbReference type="NCBI Taxonomy" id="5974"/>
    <lineage>
        <taxon>Eukaryota</taxon>
        <taxon>Sar</taxon>
        <taxon>Alveolata</taxon>
        <taxon>Ciliophora</taxon>
        <taxon>Intramacronucleata</taxon>
        <taxon>Spirotrichea</taxon>
        <taxon>Stichotrichia</taxon>
        <taxon>Sporadotrichida</taxon>
        <taxon>Halteriidae</taxon>
        <taxon>Halteria</taxon>
    </lineage>
</organism>
<dbReference type="AlphaFoldDB" id="A0A8J8STK7"/>